<dbReference type="SUPFAM" id="SSF56801">
    <property type="entry name" value="Acetyl-CoA synthetase-like"/>
    <property type="match status" value="1"/>
</dbReference>
<organism evidence="2 3">
    <name type="scientific">Pseudomonas syringae pv. japonica str. M301072</name>
    <dbReference type="NCBI Taxonomy" id="629262"/>
    <lineage>
        <taxon>Bacteria</taxon>
        <taxon>Pseudomonadati</taxon>
        <taxon>Pseudomonadota</taxon>
        <taxon>Gammaproteobacteria</taxon>
        <taxon>Pseudomonadales</taxon>
        <taxon>Pseudomonadaceae</taxon>
        <taxon>Pseudomonas</taxon>
        <taxon>Pseudomonas syringae</taxon>
    </lineage>
</organism>
<feature type="non-terminal residue" evidence="2">
    <location>
        <position position="1"/>
    </location>
</feature>
<dbReference type="GO" id="GO:0043041">
    <property type="term" value="P:amino acid activation for nonribosomal peptide biosynthetic process"/>
    <property type="evidence" value="ECO:0007669"/>
    <property type="project" value="TreeGrafter"/>
</dbReference>
<evidence type="ECO:0000259" key="1">
    <source>
        <dbReference type="Pfam" id="PF13193"/>
    </source>
</evidence>
<dbReference type="GO" id="GO:0044550">
    <property type="term" value="P:secondary metabolite biosynthetic process"/>
    <property type="evidence" value="ECO:0007669"/>
    <property type="project" value="TreeGrafter"/>
</dbReference>
<accession>F3FYI0</accession>
<dbReference type="Pfam" id="PF13193">
    <property type="entry name" value="AMP-binding_C"/>
    <property type="match status" value="1"/>
</dbReference>
<sequence>QVKLRGYRIELGEIESQLAGCPGVREAVVLAREHRPGDKRLVAYLTAQEGAV</sequence>
<dbReference type="HOGENOM" id="CLU_000022_73_1_6"/>
<gene>
    <name evidence="2" type="ORF">PSYJA_42234</name>
</gene>
<reference evidence="2 3" key="1">
    <citation type="journal article" date="2011" name="PLoS Pathog.">
        <title>Dynamic evolution of pathogenicity revealed by sequencing and comparative genomics of 19 Pseudomonas syringae isolates.</title>
        <authorList>
            <person name="Baltrus D.A."/>
            <person name="Nishimura M.T."/>
            <person name="Romanchuk A."/>
            <person name="Chang J.H."/>
            <person name="Mukhtar M.S."/>
            <person name="Cherkis K."/>
            <person name="Roach J."/>
            <person name="Grant S.R."/>
            <person name="Jones C.D."/>
            <person name="Dangl J.L."/>
        </authorList>
    </citation>
    <scope>NUCLEOTIDE SEQUENCE [LARGE SCALE GENOMIC DNA]</scope>
    <source>
        <strain evidence="3">M301072PT</strain>
    </source>
</reference>
<dbReference type="EMBL" id="AEAH01003431">
    <property type="protein sequence ID" value="EGH35272.1"/>
    <property type="molecule type" value="Genomic_DNA"/>
</dbReference>
<feature type="domain" description="AMP-binding enzyme C-terminal" evidence="1">
    <location>
        <begin position="13"/>
        <end position="50"/>
    </location>
</feature>
<dbReference type="PANTHER" id="PTHR45527:SF1">
    <property type="entry name" value="FATTY ACID SYNTHASE"/>
    <property type="match status" value="1"/>
</dbReference>
<dbReference type="AlphaFoldDB" id="F3FYI0"/>
<dbReference type="GO" id="GO:0005829">
    <property type="term" value="C:cytosol"/>
    <property type="evidence" value="ECO:0007669"/>
    <property type="project" value="TreeGrafter"/>
</dbReference>
<comment type="caution">
    <text evidence="2">The sequence shown here is derived from an EMBL/GenBank/DDBJ whole genome shotgun (WGS) entry which is preliminary data.</text>
</comment>
<protein>
    <submittedName>
        <fullName evidence="2">Amino acid adenylation</fullName>
    </submittedName>
</protein>
<evidence type="ECO:0000313" key="2">
    <source>
        <dbReference type="EMBL" id="EGH35272.1"/>
    </source>
</evidence>
<dbReference type="Gene3D" id="3.30.300.30">
    <property type="match status" value="1"/>
</dbReference>
<proteinExistence type="predicted"/>
<evidence type="ECO:0000313" key="3">
    <source>
        <dbReference type="Proteomes" id="UP000004471"/>
    </source>
</evidence>
<dbReference type="InterPro" id="IPR045851">
    <property type="entry name" value="AMP-bd_C_sf"/>
</dbReference>
<feature type="non-terminal residue" evidence="2">
    <location>
        <position position="52"/>
    </location>
</feature>
<dbReference type="PANTHER" id="PTHR45527">
    <property type="entry name" value="NONRIBOSOMAL PEPTIDE SYNTHETASE"/>
    <property type="match status" value="1"/>
</dbReference>
<name>F3FYI0_PSESX</name>
<dbReference type="Proteomes" id="UP000004471">
    <property type="component" value="Unassembled WGS sequence"/>
</dbReference>
<dbReference type="GO" id="GO:0031177">
    <property type="term" value="F:phosphopantetheine binding"/>
    <property type="evidence" value="ECO:0007669"/>
    <property type="project" value="TreeGrafter"/>
</dbReference>
<dbReference type="InterPro" id="IPR025110">
    <property type="entry name" value="AMP-bd_C"/>
</dbReference>